<dbReference type="FunFam" id="3.40.50.170:FF:000003">
    <property type="entry name" value="Methionyl-tRNA formyltransferase"/>
    <property type="match status" value="1"/>
</dbReference>
<dbReference type="InterPro" id="IPR037022">
    <property type="entry name" value="Formyl_trans_C_sf"/>
</dbReference>
<dbReference type="NCBIfam" id="TIGR00460">
    <property type="entry name" value="fmt"/>
    <property type="match status" value="1"/>
</dbReference>
<dbReference type="InterPro" id="IPR041711">
    <property type="entry name" value="Met-tRNA-FMT_N"/>
</dbReference>
<dbReference type="CDD" id="cd08704">
    <property type="entry name" value="Met_tRNA_FMT_C"/>
    <property type="match status" value="1"/>
</dbReference>
<proteinExistence type="inferred from homology"/>
<dbReference type="EMBL" id="UOFT01000027">
    <property type="protein sequence ID" value="VAW92665.1"/>
    <property type="molecule type" value="Genomic_DNA"/>
</dbReference>
<sequence>MSLTPPLRIIFAGTPEFAATALDTLIKNNFDIIAVYTQPDRPAGRGRQLKASPVKEVALEYTIPVYQPSNFKQPEDLDHLKKLNADLMIVAAYGLILPIDVLTAPKLGCINIHASLLPRWRGAAPIQRAIIAGDKQTGITIMQMDKGLDTGKMLLSKNCDVSATDTGSSLHDKLAKLGAVAILEVLELLQANKIKPANQDDSQACYAHKLSKEEALINWQQSAEQIARQVRAFNSWPVAQTRFNNKTLRIWQATAQENSDDDSTSANTGEIRAVNKEGIQVLCQQGVLNITELQLAGGKRMTVKDLLNGKPDLFQTGQCFN</sequence>
<name>A0A3B0ZGX5_9ZZZZ</name>
<dbReference type="Gene3D" id="3.10.25.10">
    <property type="entry name" value="Formyl transferase, C-terminal domain"/>
    <property type="match status" value="1"/>
</dbReference>
<dbReference type="GO" id="GO:0005829">
    <property type="term" value="C:cytosol"/>
    <property type="evidence" value="ECO:0007669"/>
    <property type="project" value="TreeGrafter"/>
</dbReference>
<dbReference type="AlphaFoldDB" id="A0A3B0ZGX5"/>
<dbReference type="InterPro" id="IPR002376">
    <property type="entry name" value="Formyl_transf_N"/>
</dbReference>
<evidence type="ECO:0000259" key="5">
    <source>
        <dbReference type="Pfam" id="PF00551"/>
    </source>
</evidence>
<evidence type="ECO:0000256" key="4">
    <source>
        <dbReference type="ARBA" id="ARBA00022917"/>
    </source>
</evidence>
<evidence type="ECO:0000313" key="7">
    <source>
        <dbReference type="EMBL" id="VAW92665.1"/>
    </source>
</evidence>
<dbReference type="PANTHER" id="PTHR11138:SF5">
    <property type="entry name" value="METHIONYL-TRNA FORMYLTRANSFERASE, MITOCHONDRIAL"/>
    <property type="match status" value="1"/>
</dbReference>
<evidence type="ECO:0000259" key="6">
    <source>
        <dbReference type="Pfam" id="PF02911"/>
    </source>
</evidence>
<dbReference type="InterPro" id="IPR001555">
    <property type="entry name" value="GART_AS"/>
</dbReference>
<keyword evidence="3 7" id="KW-0808">Transferase</keyword>
<dbReference type="EC" id="2.1.2.9" evidence="2"/>
<protein>
    <recommendedName>
        <fullName evidence="2">methionyl-tRNA formyltransferase</fullName>
        <ecNumber evidence="2">2.1.2.9</ecNumber>
    </recommendedName>
</protein>
<dbReference type="Pfam" id="PF02911">
    <property type="entry name" value="Formyl_trans_C"/>
    <property type="match status" value="1"/>
</dbReference>
<dbReference type="PANTHER" id="PTHR11138">
    <property type="entry name" value="METHIONYL-TRNA FORMYLTRANSFERASE"/>
    <property type="match status" value="1"/>
</dbReference>
<dbReference type="SUPFAM" id="SSF53328">
    <property type="entry name" value="Formyltransferase"/>
    <property type="match status" value="1"/>
</dbReference>
<dbReference type="GO" id="GO:0004479">
    <property type="term" value="F:methionyl-tRNA formyltransferase activity"/>
    <property type="evidence" value="ECO:0007669"/>
    <property type="project" value="UniProtKB-EC"/>
</dbReference>
<organism evidence="7">
    <name type="scientific">hydrothermal vent metagenome</name>
    <dbReference type="NCBI Taxonomy" id="652676"/>
    <lineage>
        <taxon>unclassified sequences</taxon>
        <taxon>metagenomes</taxon>
        <taxon>ecological metagenomes</taxon>
    </lineage>
</organism>
<feature type="domain" description="Formyl transferase N-terminal" evidence="5">
    <location>
        <begin position="8"/>
        <end position="186"/>
    </location>
</feature>
<dbReference type="HAMAP" id="MF_00182">
    <property type="entry name" value="Formyl_trans"/>
    <property type="match status" value="1"/>
</dbReference>
<accession>A0A3B0ZGX5</accession>
<keyword evidence="4" id="KW-0648">Protein biosynthesis</keyword>
<dbReference type="InterPro" id="IPR036477">
    <property type="entry name" value="Formyl_transf_N_sf"/>
</dbReference>
<dbReference type="SUPFAM" id="SSF50486">
    <property type="entry name" value="FMT C-terminal domain-like"/>
    <property type="match status" value="1"/>
</dbReference>
<dbReference type="InterPro" id="IPR005793">
    <property type="entry name" value="Formyl_trans_C"/>
</dbReference>
<dbReference type="CDD" id="cd08646">
    <property type="entry name" value="FMT_core_Met-tRNA-FMT_N"/>
    <property type="match status" value="1"/>
</dbReference>
<dbReference type="InterPro" id="IPR005794">
    <property type="entry name" value="Fmt"/>
</dbReference>
<dbReference type="InterPro" id="IPR011034">
    <property type="entry name" value="Formyl_transferase-like_C_sf"/>
</dbReference>
<comment type="similarity">
    <text evidence="1">Belongs to the Fmt family.</text>
</comment>
<dbReference type="InterPro" id="IPR044135">
    <property type="entry name" value="Met-tRNA-FMT_C"/>
</dbReference>
<evidence type="ECO:0000256" key="1">
    <source>
        <dbReference type="ARBA" id="ARBA00010699"/>
    </source>
</evidence>
<dbReference type="PROSITE" id="PS00373">
    <property type="entry name" value="GART"/>
    <property type="match status" value="1"/>
</dbReference>
<evidence type="ECO:0000256" key="2">
    <source>
        <dbReference type="ARBA" id="ARBA00012261"/>
    </source>
</evidence>
<dbReference type="Pfam" id="PF00551">
    <property type="entry name" value="Formyl_trans_N"/>
    <property type="match status" value="1"/>
</dbReference>
<feature type="domain" description="Formyl transferase C-terminal" evidence="6">
    <location>
        <begin position="209"/>
        <end position="310"/>
    </location>
</feature>
<dbReference type="Gene3D" id="3.40.50.170">
    <property type="entry name" value="Formyl transferase, N-terminal domain"/>
    <property type="match status" value="1"/>
</dbReference>
<evidence type="ECO:0000256" key="3">
    <source>
        <dbReference type="ARBA" id="ARBA00022679"/>
    </source>
</evidence>
<reference evidence="7" key="1">
    <citation type="submission" date="2018-06" db="EMBL/GenBank/DDBJ databases">
        <authorList>
            <person name="Zhirakovskaya E."/>
        </authorList>
    </citation>
    <scope>NUCLEOTIDE SEQUENCE</scope>
</reference>
<gene>
    <name evidence="7" type="ORF">MNBD_GAMMA23-2478</name>
</gene>